<proteinExistence type="predicted"/>
<dbReference type="KEGG" id="agy:ATC03_14965"/>
<evidence type="ECO:0000259" key="2">
    <source>
        <dbReference type="Pfam" id="PF07811"/>
    </source>
</evidence>
<evidence type="ECO:0000313" key="4">
    <source>
        <dbReference type="Proteomes" id="UP000078437"/>
    </source>
</evidence>
<dbReference type="Pfam" id="PF07811">
    <property type="entry name" value="TadE"/>
    <property type="match status" value="1"/>
</dbReference>
<dbReference type="AlphaFoldDB" id="A0A191WHX0"/>
<dbReference type="EMBL" id="CP013979">
    <property type="protein sequence ID" value="ANJ27817.1"/>
    <property type="molecule type" value="Genomic_DNA"/>
</dbReference>
<protein>
    <recommendedName>
        <fullName evidence="2">TadE-like domain-containing protein</fullName>
    </recommendedName>
</protein>
<reference evidence="3 4" key="1">
    <citation type="journal article" date="2016" name="Int. J. Syst. Evol. Microbiol.">
        <title>Agromyces aureus sp. nov., isolated from the rhizosphere of Salix caprea L. grown in a heavy-metal-contaminated soil.</title>
        <authorList>
            <person name="Corretto E."/>
            <person name="Antonielli L."/>
            <person name="Sessitsch A."/>
            <person name="Compant S."/>
            <person name="Gorfer M."/>
            <person name="Kuffner M."/>
            <person name="Brader G."/>
        </authorList>
    </citation>
    <scope>NUCLEOTIDE SEQUENCE [LARGE SCALE GENOMIC DNA]</scope>
    <source>
        <strain evidence="3 4">AR33</strain>
    </source>
</reference>
<accession>A0A191WHX0</accession>
<gene>
    <name evidence="3" type="ORF">ATC03_14965</name>
</gene>
<dbReference type="STRING" id="453304.ATC03_14965"/>
<feature type="transmembrane region" description="Helical" evidence="1">
    <location>
        <begin position="17"/>
        <end position="38"/>
    </location>
</feature>
<dbReference type="Proteomes" id="UP000078437">
    <property type="component" value="Chromosome"/>
</dbReference>
<keyword evidence="1" id="KW-0812">Transmembrane</keyword>
<keyword evidence="4" id="KW-1185">Reference proteome</keyword>
<organism evidence="3 4">
    <name type="scientific">Agromyces aureus</name>
    <dbReference type="NCBI Taxonomy" id="453304"/>
    <lineage>
        <taxon>Bacteria</taxon>
        <taxon>Bacillati</taxon>
        <taxon>Actinomycetota</taxon>
        <taxon>Actinomycetes</taxon>
        <taxon>Micrococcales</taxon>
        <taxon>Microbacteriaceae</taxon>
        <taxon>Agromyces</taxon>
    </lineage>
</organism>
<dbReference type="InterPro" id="IPR012495">
    <property type="entry name" value="TadE-like_dom"/>
</dbReference>
<keyword evidence="1" id="KW-1133">Transmembrane helix</keyword>
<reference evidence="4" key="2">
    <citation type="submission" date="2016-01" db="EMBL/GenBank/DDBJ databases">
        <title>Complete genome sequence of Agromyces aureus AR33T and comparison with related organisms.</title>
        <authorList>
            <person name="Corretto E."/>
            <person name="Antonielli L."/>
            <person name="Sessitsch A."/>
            <person name="Brader G."/>
        </authorList>
    </citation>
    <scope>NUCLEOTIDE SEQUENCE [LARGE SCALE GENOMIC DNA]</scope>
    <source>
        <strain evidence="4">AR33</strain>
    </source>
</reference>
<name>A0A191WHX0_9MICO</name>
<keyword evidence="1" id="KW-0472">Membrane</keyword>
<feature type="domain" description="TadE-like" evidence="2">
    <location>
        <begin position="11"/>
        <end position="53"/>
    </location>
</feature>
<sequence>MPSRSADEERGSVTAEFAVALPAIMLVLAICLASVHLVTVQVRLTDAAAAAARALGRGESVGVASGIVSRIAGGAELAHADDGTFTCVTLQASGGGLLAPITLTSEACAMSGGR</sequence>
<dbReference type="NCBIfam" id="NF041390">
    <property type="entry name" value="TadE_Rv3655c"/>
    <property type="match status" value="1"/>
</dbReference>
<evidence type="ECO:0000313" key="3">
    <source>
        <dbReference type="EMBL" id="ANJ27817.1"/>
    </source>
</evidence>
<dbReference type="InterPro" id="IPR049790">
    <property type="entry name" value="Rv3655c/TadE"/>
</dbReference>
<evidence type="ECO:0000256" key="1">
    <source>
        <dbReference type="SAM" id="Phobius"/>
    </source>
</evidence>